<evidence type="ECO:0000256" key="3">
    <source>
        <dbReference type="ARBA" id="ARBA00029447"/>
    </source>
</evidence>
<dbReference type="PROSITE" id="PS50111">
    <property type="entry name" value="CHEMOTAXIS_TRANSDUC_2"/>
    <property type="match status" value="1"/>
</dbReference>
<keyword evidence="5" id="KW-0812">Transmembrane</keyword>
<comment type="similarity">
    <text evidence="3">Belongs to the methyl-accepting chemotaxis (MCP) protein family.</text>
</comment>
<dbReference type="Pfam" id="PF00015">
    <property type="entry name" value="MCPsignal"/>
    <property type="match status" value="1"/>
</dbReference>
<evidence type="ECO:0000256" key="5">
    <source>
        <dbReference type="SAM" id="Phobius"/>
    </source>
</evidence>
<evidence type="ECO:0000313" key="8">
    <source>
        <dbReference type="Proteomes" id="UP000321485"/>
    </source>
</evidence>
<gene>
    <name evidence="7" type="ORF">ATF69_2450</name>
</gene>
<dbReference type="PANTHER" id="PTHR43531">
    <property type="entry name" value="PROTEIN ICFG"/>
    <property type="match status" value="1"/>
</dbReference>
<dbReference type="Gene3D" id="1.10.287.950">
    <property type="entry name" value="Methyl-accepting chemotaxis protein"/>
    <property type="match status" value="1"/>
</dbReference>
<dbReference type="SUPFAM" id="SSF58104">
    <property type="entry name" value="Methyl-accepting chemotaxis protein (MCP) signaling domain"/>
    <property type="match status" value="1"/>
</dbReference>
<dbReference type="CDD" id="cd11386">
    <property type="entry name" value="MCP_signal"/>
    <property type="match status" value="1"/>
</dbReference>
<evidence type="ECO:0000313" key="7">
    <source>
        <dbReference type="EMBL" id="TWG37403.1"/>
    </source>
</evidence>
<dbReference type="GO" id="GO:0004888">
    <property type="term" value="F:transmembrane signaling receptor activity"/>
    <property type="evidence" value="ECO:0007669"/>
    <property type="project" value="InterPro"/>
</dbReference>
<dbReference type="GO" id="GO:0005886">
    <property type="term" value="C:plasma membrane"/>
    <property type="evidence" value="ECO:0007669"/>
    <property type="project" value="TreeGrafter"/>
</dbReference>
<comment type="caution">
    <text evidence="7">The sequence shown here is derived from an EMBL/GenBank/DDBJ whole genome shotgun (WGS) entry which is preliminary data.</text>
</comment>
<reference evidence="7 8" key="1">
    <citation type="journal article" date="2015" name="Stand. Genomic Sci.">
        <title>Genomic Encyclopedia of Bacterial and Archaeal Type Strains, Phase III: the genomes of soil and plant-associated and newly described type strains.</title>
        <authorList>
            <person name="Whitman W.B."/>
            <person name="Woyke T."/>
            <person name="Klenk H.P."/>
            <person name="Zhou Y."/>
            <person name="Lilburn T.G."/>
            <person name="Beck B.J."/>
            <person name="De Vos P."/>
            <person name="Vandamme P."/>
            <person name="Eisen J.A."/>
            <person name="Garrity G."/>
            <person name="Hugenholtz P."/>
            <person name="Kyrpides N.C."/>
        </authorList>
    </citation>
    <scope>NUCLEOTIDE SEQUENCE [LARGE SCALE GENOMIC DNA]</scope>
    <source>
        <strain evidence="7 8">DSM 64</strain>
    </source>
</reference>
<sequence length="536" mass="56691">MTVRRKLSLAFGLMVTLILLVAGLAIYDMTKQKDLFHDYVTGINARAHLAKDVQSAVNRRAIAARNLVIVTSESERAAEKLAVSKAHADVQDRLARLKEMAAAGHVPAPIKALVDDIDKIEHAYSPVALKIVDLALNGQRDEAITMINEKCRPLLAALVSKTNEYQAVTDERSGQLVQQSESDMAAQHTYLVALALVAALVALISGYLITRSLSRALGAEPDVLSDAARRVADGDLSKMDGADSAIQGSVLASLSAMQQNLADIVAKVRGASDSIAMGTSEIARGNIDLSHRTEEQASALQQTAATMEQFSTTVLNNAENAKVADQLAMNATTVATQGGKVVSQVVDTMRGINDSSRRISDIIGVIDGIAFQTNILALNAAVEAARAGEQGRGFAVVATEVRNLAQRSATAAKEIKALISESVEKVVAGTQLVDQAGQTMDEVVGAIQRVTEVVGQISAAISEQSSGVSQIGQAVNQMDQVTQHNAALVEESAAAAQSLDMQAQQLTRAVQIFKLEERSGTASVSHERRPGLGYAV</sequence>
<dbReference type="InterPro" id="IPR004090">
    <property type="entry name" value="Chemotax_Me-accpt_rcpt"/>
</dbReference>
<feature type="domain" description="Methyl-accepting transducer" evidence="6">
    <location>
        <begin position="271"/>
        <end position="500"/>
    </location>
</feature>
<proteinExistence type="inferred from homology"/>
<organism evidence="7 8">
    <name type="scientific">Acidovorax delafieldii</name>
    <name type="common">Pseudomonas delafieldii</name>
    <dbReference type="NCBI Taxonomy" id="47920"/>
    <lineage>
        <taxon>Bacteria</taxon>
        <taxon>Pseudomonadati</taxon>
        <taxon>Pseudomonadota</taxon>
        <taxon>Betaproteobacteria</taxon>
        <taxon>Burkholderiales</taxon>
        <taxon>Comamonadaceae</taxon>
        <taxon>Acidovorax</taxon>
    </lineage>
</organism>
<keyword evidence="5" id="KW-0472">Membrane</keyword>
<dbReference type="InterPro" id="IPR051310">
    <property type="entry name" value="MCP_chemotaxis"/>
</dbReference>
<dbReference type="EMBL" id="VJWE01000013">
    <property type="protein sequence ID" value="TWG37403.1"/>
    <property type="molecule type" value="Genomic_DNA"/>
</dbReference>
<dbReference type="InterPro" id="IPR004089">
    <property type="entry name" value="MCPsignal_dom"/>
</dbReference>
<dbReference type="GO" id="GO:0007165">
    <property type="term" value="P:signal transduction"/>
    <property type="evidence" value="ECO:0007669"/>
    <property type="project" value="UniProtKB-KW"/>
</dbReference>
<name>A0A561XMS5_ACIDE</name>
<dbReference type="InterPro" id="IPR047347">
    <property type="entry name" value="YvaQ-like_sensor"/>
</dbReference>
<evidence type="ECO:0000256" key="4">
    <source>
        <dbReference type="PROSITE-ProRule" id="PRU00284"/>
    </source>
</evidence>
<accession>A0A561XMS5</accession>
<feature type="transmembrane region" description="Helical" evidence="5">
    <location>
        <begin position="7"/>
        <end position="27"/>
    </location>
</feature>
<keyword evidence="4" id="KW-0807">Transducer</keyword>
<dbReference type="Pfam" id="PF12729">
    <property type="entry name" value="4HB_MCP_1"/>
    <property type="match status" value="1"/>
</dbReference>
<keyword evidence="2" id="KW-0488">Methylation</keyword>
<comment type="subcellular location">
    <subcellularLocation>
        <location evidence="1">Membrane</location>
    </subcellularLocation>
</comment>
<dbReference type="CDD" id="cd19411">
    <property type="entry name" value="MCP2201-like_sensor"/>
    <property type="match status" value="1"/>
</dbReference>
<dbReference type="InterPro" id="IPR024478">
    <property type="entry name" value="HlyB_4HB_MCP"/>
</dbReference>
<evidence type="ECO:0000259" key="6">
    <source>
        <dbReference type="PROSITE" id="PS50111"/>
    </source>
</evidence>
<evidence type="ECO:0000256" key="1">
    <source>
        <dbReference type="ARBA" id="ARBA00004370"/>
    </source>
</evidence>
<dbReference type="SMART" id="SM00283">
    <property type="entry name" value="MA"/>
    <property type="match status" value="1"/>
</dbReference>
<keyword evidence="7" id="KW-0675">Receptor</keyword>
<dbReference type="PANTHER" id="PTHR43531:SF14">
    <property type="entry name" value="METHYL-ACCEPTING CHEMOTAXIS PROTEIN I-RELATED"/>
    <property type="match status" value="1"/>
</dbReference>
<dbReference type="AlphaFoldDB" id="A0A561XMS5"/>
<dbReference type="PRINTS" id="PR00260">
    <property type="entry name" value="CHEMTRNSDUCR"/>
</dbReference>
<keyword evidence="5" id="KW-1133">Transmembrane helix</keyword>
<evidence type="ECO:0000256" key="2">
    <source>
        <dbReference type="ARBA" id="ARBA00022481"/>
    </source>
</evidence>
<dbReference type="GO" id="GO:0006935">
    <property type="term" value="P:chemotaxis"/>
    <property type="evidence" value="ECO:0007669"/>
    <property type="project" value="InterPro"/>
</dbReference>
<dbReference type="Proteomes" id="UP000321485">
    <property type="component" value="Unassembled WGS sequence"/>
</dbReference>
<protein>
    <submittedName>
        <fullName evidence="7">Methyl-accepting chemotaxis protein-1 (Serine sensor receptor)</fullName>
    </submittedName>
</protein>
<dbReference type="FunFam" id="1.10.287.950:FF:000001">
    <property type="entry name" value="Methyl-accepting chemotaxis sensory transducer"/>
    <property type="match status" value="1"/>
</dbReference>